<dbReference type="Proteomes" id="UP000672027">
    <property type="component" value="Chromosome"/>
</dbReference>
<evidence type="ECO:0000256" key="1">
    <source>
        <dbReference type="SAM" id="MobiDB-lite"/>
    </source>
</evidence>
<feature type="compositionally biased region" description="Basic residues" evidence="1">
    <location>
        <begin position="129"/>
        <end position="150"/>
    </location>
</feature>
<feature type="region of interest" description="Disordered" evidence="1">
    <location>
        <begin position="104"/>
        <end position="183"/>
    </location>
</feature>
<evidence type="ECO:0000313" key="3">
    <source>
        <dbReference type="Proteomes" id="UP000672027"/>
    </source>
</evidence>
<dbReference type="Pfam" id="PF14520">
    <property type="entry name" value="HHH_5"/>
    <property type="match status" value="1"/>
</dbReference>
<feature type="compositionally biased region" description="Basic and acidic residues" evidence="1">
    <location>
        <begin position="151"/>
        <end position="161"/>
    </location>
</feature>
<keyword evidence="3" id="KW-1185">Reference proteome</keyword>
<dbReference type="RefSeq" id="WP_210226285.1">
    <property type="nucleotide sequence ID" value="NZ_CP072800.1"/>
</dbReference>
<name>A0ABX7X6J8_9GAMM</name>
<proteinExistence type="predicted"/>
<dbReference type="EMBL" id="CP072800">
    <property type="protein sequence ID" value="QTR49439.1"/>
    <property type="molecule type" value="Genomic_DNA"/>
</dbReference>
<accession>A0ABX7X6J8</accession>
<sequence length="183" mass="19029">MEQNILDVKYVGQATATRLAEQGITTVAQLAATDVDALAAIPGIGATNAPLMLTSAQELLATPQADAEVSEVTELEVVAPIVADGEQVAEPVTDTVPEIETEIQQADGSAASNDAVVSESAGGEVSDKKAKKLAKQAKKAEKKAKKQAKKQAKEAKKAERKAAKKAAKKAKKAEKKAKKAAKE</sequence>
<evidence type="ECO:0000313" key="2">
    <source>
        <dbReference type="EMBL" id="QTR49439.1"/>
    </source>
</evidence>
<dbReference type="InterPro" id="IPR010995">
    <property type="entry name" value="DNA_repair_Rad51/TF_NusA_a-hlx"/>
</dbReference>
<feature type="compositionally biased region" description="Basic residues" evidence="1">
    <location>
        <begin position="162"/>
        <end position="183"/>
    </location>
</feature>
<dbReference type="SUPFAM" id="SSF47794">
    <property type="entry name" value="Rad51 N-terminal domain-like"/>
    <property type="match status" value="1"/>
</dbReference>
<evidence type="ECO:0008006" key="4">
    <source>
        <dbReference type="Google" id="ProtNLM"/>
    </source>
</evidence>
<gene>
    <name evidence="2" type="ORF">J8380_14500</name>
</gene>
<reference evidence="2 3" key="1">
    <citation type="submission" date="2021-04" db="EMBL/GenBank/DDBJ databases">
        <title>Genomics, taxonomy and metabolism of representatives of sulfur bacteria of the genus Thiothrix: Thiothrix fructosivorans QT, Thiothrix unzii A1T and three new species, Thiothrix subterranea sp. nov., Thiothrix litoralis sp. nov. and 'Candidatus Thiothrix anitrata' sp. nov.</title>
        <authorList>
            <person name="Ravin N.V."/>
            <person name="Smolyakov D."/>
            <person name="Rudenko T.S."/>
            <person name="Mardanov A.V."/>
            <person name="Beletsky A.V."/>
            <person name="Markov N.D."/>
            <person name="Fomenkov A.I."/>
            <person name="Roberts R.J."/>
            <person name="Karnachuk O.V."/>
            <person name="Novikov A."/>
            <person name="Grabovich M.Y."/>
        </authorList>
    </citation>
    <scope>NUCLEOTIDE SEQUENCE [LARGE SCALE GENOMIC DNA]</scope>
    <source>
        <strain evidence="2 3">A52</strain>
    </source>
</reference>
<protein>
    <recommendedName>
        <fullName evidence="4">Helix-hairpin-helix domain-containing protein</fullName>
    </recommendedName>
</protein>
<dbReference type="Gene3D" id="1.10.150.20">
    <property type="entry name" value="5' to 3' exonuclease, C-terminal subdomain"/>
    <property type="match status" value="1"/>
</dbReference>
<organism evidence="2 3">
    <name type="scientific">Candidatus Thiothrix anitrata</name>
    <dbReference type="NCBI Taxonomy" id="2823902"/>
    <lineage>
        <taxon>Bacteria</taxon>
        <taxon>Pseudomonadati</taxon>
        <taxon>Pseudomonadota</taxon>
        <taxon>Gammaproteobacteria</taxon>
        <taxon>Thiotrichales</taxon>
        <taxon>Thiotrichaceae</taxon>
        <taxon>Thiothrix</taxon>
    </lineage>
</organism>